<organism evidence="4 5">
    <name type="scientific">Acidiferrimicrobium australe</name>
    <dbReference type="NCBI Taxonomy" id="2664430"/>
    <lineage>
        <taxon>Bacteria</taxon>
        <taxon>Bacillati</taxon>
        <taxon>Actinomycetota</taxon>
        <taxon>Acidimicrobiia</taxon>
        <taxon>Acidimicrobiales</taxon>
        <taxon>Acidimicrobiaceae</taxon>
        <taxon>Acidiferrimicrobium</taxon>
    </lineage>
</organism>
<keyword evidence="2" id="KW-0012">Acyltransferase</keyword>
<evidence type="ECO:0000313" key="4">
    <source>
        <dbReference type="EMBL" id="MST34001.1"/>
    </source>
</evidence>
<dbReference type="Gene3D" id="3.40.630.30">
    <property type="match status" value="1"/>
</dbReference>
<dbReference type="PANTHER" id="PTHR43420">
    <property type="entry name" value="ACETYLTRANSFERASE"/>
    <property type="match status" value="1"/>
</dbReference>
<feature type="non-terminal residue" evidence="4">
    <location>
        <position position="1"/>
    </location>
</feature>
<keyword evidence="1" id="KW-0808">Transferase</keyword>
<dbReference type="PROSITE" id="PS51186">
    <property type="entry name" value="GNAT"/>
    <property type="match status" value="1"/>
</dbReference>
<proteinExistence type="predicted"/>
<dbReference type="InterPro" id="IPR000182">
    <property type="entry name" value="GNAT_dom"/>
</dbReference>
<dbReference type="EMBL" id="WJHE01000804">
    <property type="protein sequence ID" value="MST34001.1"/>
    <property type="molecule type" value="Genomic_DNA"/>
</dbReference>
<gene>
    <name evidence="4" type="ORF">GHK86_14890</name>
</gene>
<protein>
    <submittedName>
        <fullName evidence="4">GNAT family N-acetyltransferase</fullName>
    </submittedName>
</protein>
<dbReference type="SUPFAM" id="SSF55729">
    <property type="entry name" value="Acyl-CoA N-acyltransferases (Nat)"/>
    <property type="match status" value="1"/>
</dbReference>
<reference evidence="4 5" key="1">
    <citation type="submission" date="2019-11" db="EMBL/GenBank/DDBJ databases">
        <title>Acidiferrimicrobium australis gen. nov., sp. nov., an acidophilic and obligately heterotrophic, member of the Actinobacteria that catalyses dissimilatory oxido- reduction of iron isolated from metal-rich acidic water in Chile.</title>
        <authorList>
            <person name="Gonzalez D."/>
            <person name="Huber K."/>
            <person name="Hedrich S."/>
            <person name="Rojas-Villalobos C."/>
            <person name="Quatrini R."/>
            <person name="Dinamarca M.A."/>
            <person name="Schwarz A."/>
            <person name="Canales C."/>
            <person name="Nancucheo I."/>
        </authorList>
    </citation>
    <scope>NUCLEOTIDE SEQUENCE [LARGE SCALE GENOMIC DNA]</scope>
    <source>
        <strain evidence="4 5">USS-CCA1</strain>
    </source>
</reference>
<dbReference type="InterPro" id="IPR050680">
    <property type="entry name" value="YpeA/RimI_acetyltransf"/>
</dbReference>
<dbReference type="InterPro" id="IPR016181">
    <property type="entry name" value="Acyl_CoA_acyltransferase"/>
</dbReference>
<name>A0ABW9QXB7_9ACTN</name>
<dbReference type="CDD" id="cd04301">
    <property type="entry name" value="NAT_SF"/>
    <property type="match status" value="1"/>
</dbReference>
<comment type="caution">
    <text evidence="4">The sequence shown here is derived from an EMBL/GenBank/DDBJ whole genome shotgun (WGS) entry which is preliminary data.</text>
</comment>
<feature type="domain" description="N-acetyltransferase" evidence="3">
    <location>
        <begin position="52"/>
        <end position="193"/>
    </location>
</feature>
<dbReference type="Proteomes" id="UP000437736">
    <property type="component" value="Unassembled WGS sequence"/>
</dbReference>
<evidence type="ECO:0000259" key="3">
    <source>
        <dbReference type="PROSITE" id="PS51186"/>
    </source>
</evidence>
<sequence length="193" mass="20606">VLAARGFTRVVTGALSPLEQGGFLAVGFDVAERLHLLSLDVSTGLPPVPAGRALASARRADQEAVVRVDRSAFVPFWQLDADGLADALAATPDTRWRVARPASRWAAGQVEGYAICGRAGSRGFVQRLAVDPACQGRGTGRRLLLDGLHWMRRHGVRTAVVNTQVGNQSALNLYRQVGFREEPLGLSVLATGL</sequence>
<dbReference type="Pfam" id="PF00583">
    <property type="entry name" value="Acetyltransf_1"/>
    <property type="match status" value="1"/>
</dbReference>
<keyword evidence="5" id="KW-1185">Reference proteome</keyword>
<evidence type="ECO:0000256" key="2">
    <source>
        <dbReference type="ARBA" id="ARBA00023315"/>
    </source>
</evidence>
<accession>A0ABW9QXB7</accession>
<evidence type="ECO:0000313" key="5">
    <source>
        <dbReference type="Proteomes" id="UP000437736"/>
    </source>
</evidence>
<evidence type="ECO:0000256" key="1">
    <source>
        <dbReference type="ARBA" id="ARBA00022679"/>
    </source>
</evidence>